<dbReference type="InterPro" id="IPR007021">
    <property type="entry name" value="DUF659"/>
</dbReference>
<keyword evidence="3" id="KW-0863">Zinc-finger</keyword>
<feature type="domain" description="DUF659" evidence="7">
    <location>
        <begin position="397"/>
        <end position="536"/>
    </location>
</feature>
<evidence type="ECO:0000256" key="1">
    <source>
        <dbReference type="ARBA" id="ARBA00004123"/>
    </source>
</evidence>
<name>A0ABR3MLX3_9TELE</name>
<evidence type="ECO:0000313" key="9">
    <source>
        <dbReference type="EMBL" id="KAL1265619.1"/>
    </source>
</evidence>
<proteinExistence type="predicted"/>
<dbReference type="Gene3D" id="3.30.200.20">
    <property type="entry name" value="Phosphorylase Kinase, domain 1"/>
    <property type="match status" value="1"/>
</dbReference>
<keyword evidence="10" id="KW-1185">Reference proteome</keyword>
<feature type="region of interest" description="Disordered" evidence="6">
    <location>
        <begin position="212"/>
        <end position="272"/>
    </location>
</feature>
<feature type="region of interest" description="Disordered" evidence="6">
    <location>
        <begin position="103"/>
        <end position="127"/>
    </location>
</feature>
<dbReference type="Pfam" id="PF05699">
    <property type="entry name" value="Dimer_Tnp_hAT"/>
    <property type="match status" value="1"/>
</dbReference>
<organism evidence="9 10">
    <name type="scientific">Cirrhinus molitorella</name>
    <name type="common">mud carp</name>
    <dbReference type="NCBI Taxonomy" id="172907"/>
    <lineage>
        <taxon>Eukaryota</taxon>
        <taxon>Metazoa</taxon>
        <taxon>Chordata</taxon>
        <taxon>Craniata</taxon>
        <taxon>Vertebrata</taxon>
        <taxon>Euteleostomi</taxon>
        <taxon>Actinopterygii</taxon>
        <taxon>Neopterygii</taxon>
        <taxon>Teleostei</taxon>
        <taxon>Ostariophysi</taxon>
        <taxon>Cypriniformes</taxon>
        <taxon>Cyprinidae</taxon>
        <taxon>Labeoninae</taxon>
        <taxon>Labeonini</taxon>
        <taxon>Cirrhinus</taxon>
    </lineage>
</organism>
<evidence type="ECO:0000256" key="6">
    <source>
        <dbReference type="SAM" id="MobiDB-lite"/>
    </source>
</evidence>
<dbReference type="InterPro" id="IPR011009">
    <property type="entry name" value="Kinase-like_dom_sf"/>
</dbReference>
<gene>
    <name evidence="9" type="ORF">QQF64_003646</name>
</gene>
<dbReference type="SUPFAM" id="SSF56112">
    <property type="entry name" value="Protein kinase-like (PK-like)"/>
    <property type="match status" value="1"/>
</dbReference>
<dbReference type="SUPFAM" id="SSF53098">
    <property type="entry name" value="Ribonuclease H-like"/>
    <property type="match status" value="1"/>
</dbReference>
<evidence type="ECO:0000256" key="2">
    <source>
        <dbReference type="ARBA" id="ARBA00022723"/>
    </source>
</evidence>
<comment type="subcellular location">
    <subcellularLocation>
        <location evidence="1">Nucleus</location>
    </subcellularLocation>
</comment>
<evidence type="ECO:0000256" key="4">
    <source>
        <dbReference type="ARBA" id="ARBA00022833"/>
    </source>
</evidence>
<keyword evidence="5" id="KW-0539">Nucleus</keyword>
<feature type="domain" description="HAT C-terminal dimerisation" evidence="8">
    <location>
        <begin position="762"/>
        <end position="842"/>
    </location>
</feature>
<dbReference type="EMBL" id="JAYMGO010000011">
    <property type="protein sequence ID" value="KAL1265619.1"/>
    <property type="molecule type" value="Genomic_DNA"/>
</dbReference>
<dbReference type="PANTHER" id="PTHR46481:SF10">
    <property type="entry name" value="ZINC FINGER BED DOMAIN-CONTAINING PROTEIN 39"/>
    <property type="match status" value="1"/>
</dbReference>
<feature type="region of interest" description="Disordered" evidence="6">
    <location>
        <begin position="38"/>
        <end position="90"/>
    </location>
</feature>
<dbReference type="InterPro" id="IPR008906">
    <property type="entry name" value="HATC_C_dom"/>
</dbReference>
<dbReference type="Gene3D" id="1.10.10.1070">
    <property type="entry name" value="Zinc finger, BED domain-containing"/>
    <property type="match status" value="1"/>
</dbReference>
<keyword evidence="2" id="KW-0479">Metal-binding</keyword>
<comment type="caution">
    <text evidence="9">The sequence shown here is derived from an EMBL/GenBank/DDBJ whole genome shotgun (WGS) entry which is preliminary data.</text>
</comment>
<sequence>MLLWNISTGPMNTWRLGYPRPLPEDIALNILENRGPDSHVCDFSTPPKPSTNAEEQHPYPQHATPVDAGEGNGQESKVEKKVKQKGKKKKKWWKLTSICRARKKHRKSSLNPVESEAQLPEEQEQQKQQIEEVKSQNKYYTVNHNQLDDQIGECGLGAEARHLEDDRELSVEHLNKADEDVEGIYIVGYPRPFPEDIALNILEKRGPDVHLCDLSTPPKPSTNAEDPEEKHSHPHDETPVDSVEVNGQESKVEEKAKEKRKMRQQNVEEKPDKKWKARCSDAFIFSHYQLGNLLGEGGFGTVYEARRLQDNLKGAESGNCPPPAKRPIQTVMHQYAIKDPYLPNSIPKKRLDNKLLKMMVKDMQPYNIVNDEGFREFVYALDPRYQLPSRSTLIRNLEEQYDTTKTSLKKKMEEADHISVTTDMWTSINTEAYLAVTAHFIIDDSLMSCLLDVHRFPQRHTADEIAAALHEIFRDFNIENKVGCVVTDNAANMVAAVKKLVLRHMPCFAHTLNLIVKDGLSAVAELTETREKVKRIVGHFKSSCVSMEKLSKYQREMKLPEYKLVQEVETRWNSTYLMLERFLAVKVPLSAALSTIDAGLPVLFSSDWDAIESAVRILHPFFQVTEEISAELNVTASKCIPMVRNLQKVTTSMMQQQEKGNIGYRLAEALNGTLQRRCSAYETSRLLSKATILDPRFKTLGFISPQKADEAVKSLSSEGAMFVLEGQAQASTPLASSTANELWHDFDTQVSSQNPRQDFLTELKLYLAEPNIVRTECPIQYWSAKEAKFHLLRELARKYLSVPATSVPSERVFSKAGELISKKRSRLHPKQVQMTLFLNSNMP</sequence>
<protein>
    <recommendedName>
        <fullName evidence="11">HAT C-terminal dimerisation domain-containing protein</fullName>
    </recommendedName>
</protein>
<feature type="compositionally biased region" description="Basic and acidic residues" evidence="6">
    <location>
        <begin position="228"/>
        <end position="238"/>
    </location>
</feature>
<dbReference type="InterPro" id="IPR052035">
    <property type="entry name" value="ZnF_BED_domain_contain"/>
</dbReference>
<evidence type="ECO:0000256" key="3">
    <source>
        <dbReference type="ARBA" id="ARBA00022771"/>
    </source>
</evidence>
<dbReference type="Proteomes" id="UP001558613">
    <property type="component" value="Unassembled WGS sequence"/>
</dbReference>
<evidence type="ECO:0000259" key="8">
    <source>
        <dbReference type="Pfam" id="PF05699"/>
    </source>
</evidence>
<dbReference type="Pfam" id="PF04937">
    <property type="entry name" value="DUF659"/>
    <property type="match status" value="1"/>
</dbReference>
<evidence type="ECO:0000256" key="5">
    <source>
        <dbReference type="ARBA" id="ARBA00023242"/>
    </source>
</evidence>
<dbReference type="SUPFAM" id="SSF140996">
    <property type="entry name" value="Hermes dimerisation domain"/>
    <property type="match status" value="1"/>
</dbReference>
<reference evidence="9 10" key="1">
    <citation type="submission" date="2023-09" db="EMBL/GenBank/DDBJ databases">
        <authorList>
            <person name="Wang M."/>
        </authorList>
    </citation>
    <scope>NUCLEOTIDE SEQUENCE [LARGE SCALE GENOMIC DNA]</scope>
    <source>
        <strain evidence="9">GT-2023</strain>
        <tissue evidence="9">Liver</tissue>
    </source>
</reference>
<evidence type="ECO:0000313" key="10">
    <source>
        <dbReference type="Proteomes" id="UP001558613"/>
    </source>
</evidence>
<dbReference type="PANTHER" id="PTHR46481">
    <property type="entry name" value="ZINC FINGER BED DOMAIN-CONTAINING PROTEIN 4"/>
    <property type="match status" value="1"/>
</dbReference>
<evidence type="ECO:0000259" key="7">
    <source>
        <dbReference type="Pfam" id="PF04937"/>
    </source>
</evidence>
<dbReference type="InterPro" id="IPR012337">
    <property type="entry name" value="RNaseH-like_sf"/>
</dbReference>
<keyword evidence="4" id="KW-0862">Zinc</keyword>
<accession>A0ABR3MLX3</accession>
<evidence type="ECO:0008006" key="11">
    <source>
        <dbReference type="Google" id="ProtNLM"/>
    </source>
</evidence>